<evidence type="ECO:0000256" key="2">
    <source>
        <dbReference type="ARBA" id="ARBA00022485"/>
    </source>
</evidence>
<organism evidence="8 9">
    <name type="scientific">Geoglobus ahangari</name>
    <dbReference type="NCBI Taxonomy" id="113653"/>
    <lineage>
        <taxon>Archaea</taxon>
        <taxon>Methanobacteriati</taxon>
        <taxon>Methanobacteriota</taxon>
        <taxon>Archaeoglobi</taxon>
        <taxon>Archaeoglobales</taxon>
        <taxon>Archaeoglobaceae</taxon>
        <taxon>Geoglobus</taxon>
    </lineage>
</organism>
<dbReference type="AlphaFoldDB" id="A0A0F7IE75"/>
<protein>
    <recommendedName>
        <fullName evidence="7">Radical SAM core domain-containing protein</fullName>
    </recommendedName>
</protein>
<dbReference type="InterPro" id="IPR050377">
    <property type="entry name" value="Radical_SAM_PqqE_MftC-like"/>
</dbReference>
<evidence type="ECO:0000259" key="7">
    <source>
        <dbReference type="PROSITE" id="PS51918"/>
    </source>
</evidence>
<dbReference type="PANTHER" id="PTHR11228">
    <property type="entry name" value="RADICAL SAM DOMAIN PROTEIN"/>
    <property type="match status" value="1"/>
</dbReference>
<dbReference type="InterPro" id="IPR022563">
    <property type="entry name" value="DUF3463"/>
</dbReference>
<dbReference type="PROSITE" id="PS51918">
    <property type="entry name" value="RADICAL_SAM"/>
    <property type="match status" value="1"/>
</dbReference>
<dbReference type="Pfam" id="PF04055">
    <property type="entry name" value="Radical_SAM"/>
    <property type="match status" value="1"/>
</dbReference>
<name>A0A0F7IE75_9EURY</name>
<dbReference type="PATRIC" id="fig|113653.22.peg.1704"/>
<comment type="cofactor">
    <cofactor evidence="1">
        <name>[4Fe-4S] cluster</name>
        <dbReference type="ChEBI" id="CHEBI:49883"/>
    </cofactor>
</comment>
<evidence type="ECO:0000256" key="3">
    <source>
        <dbReference type="ARBA" id="ARBA00022691"/>
    </source>
</evidence>
<keyword evidence="5" id="KW-0408">Iron</keyword>
<feature type="domain" description="Radical SAM core" evidence="7">
    <location>
        <begin position="29"/>
        <end position="234"/>
    </location>
</feature>
<keyword evidence="9" id="KW-1185">Reference proteome</keyword>
<dbReference type="GO" id="GO:0051539">
    <property type="term" value="F:4 iron, 4 sulfur cluster binding"/>
    <property type="evidence" value="ECO:0007669"/>
    <property type="project" value="UniProtKB-KW"/>
</dbReference>
<dbReference type="SUPFAM" id="SSF102114">
    <property type="entry name" value="Radical SAM enzymes"/>
    <property type="match status" value="1"/>
</dbReference>
<dbReference type="KEGG" id="gah:GAH_01733"/>
<dbReference type="EMBL" id="CP011267">
    <property type="protein sequence ID" value="AKG90985.1"/>
    <property type="molecule type" value="Genomic_DNA"/>
</dbReference>
<keyword evidence="2" id="KW-0004">4Fe-4S</keyword>
<keyword evidence="3" id="KW-0949">S-adenosyl-L-methionine</keyword>
<dbReference type="STRING" id="113653.GAH_01733"/>
<dbReference type="SFLD" id="SFLDG01386">
    <property type="entry name" value="main_SPASM_domain-containing"/>
    <property type="match status" value="1"/>
</dbReference>
<dbReference type="InterPro" id="IPR000385">
    <property type="entry name" value="MoaA_NifB_PqqE_Fe-S-bd_CS"/>
</dbReference>
<reference evidence="8 9" key="1">
    <citation type="submission" date="2015-04" db="EMBL/GenBank/DDBJ databases">
        <title>The complete genome sequence of the hyperthermophilic, obligate iron-reducing archaeon Geoglobus ahangari strain 234T.</title>
        <authorList>
            <person name="Manzella M.P."/>
            <person name="Holmes D.E."/>
            <person name="Rocheleau J.M."/>
            <person name="Chung A."/>
            <person name="Reguera G."/>
            <person name="Kashefi K."/>
        </authorList>
    </citation>
    <scope>NUCLEOTIDE SEQUENCE [LARGE SCALE GENOMIC DNA]</scope>
    <source>
        <strain evidence="8 9">234</strain>
    </source>
</reference>
<keyword evidence="6" id="KW-0411">Iron-sulfur</keyword>
<dbReference type="Proteomes" id="UP000034723">
    <property type="component" value="Chromosome"/>
</dbReference>
<dbReference type="PANTHER" id="PTHR11228:SF22">
    <property type="entry name" value="PEPTIDE BIOSYNTHESIS PROTEIN YYDG-RELATED"/>
    <property type="match status" value="1"/>
</dbReference>
<dbReference type="CDD" id="cd01335">
    <property type="entry name" value="Radical_SAM"/>
    <property type="match status" value="1"/>
</dbReference>
<evidence type="ECO:0000313" key="9">
    <source>
        <dbReference type="Proteomes" id="UP000034723"/>
    </source>
</evidence>
<dbReference type="SFLD" id="SFLDG01067">
    <property type="entry name" value="SPASM/twitch_domain_containing"/>
    <property type="match status" value="1"/>
</dbReference>
<evidence type="ECO:0000256" key="5">
    <source>
        <dbReference type="ARBA" id="ARBA00023004"/>
    </source>
</evidence>
<accession>A0A0F7IE75</accession>
<dbReference type="Gene3D" id="3.20.20.70">
    <property type="entry name" value="Aldolase class I"/>
    <property type="match status" value="1"/>
</dbReference>
<proteinExistence type="predicted"/>
<evidence type="ECO:0000256" key="4">
    <source>
        <dbReference type="ARBA" id="ARBA00022723"/>
    </source>
</evidence>
<dbReference type="Pfam" id="PF11946">
    <property type="entry name" value="DUF3463"/>
    <property type="match status" value="1"/>
</dbReference>
<dbReference type="InterPro" id="IPR013785">
    <property type="entry name" value="Aldolase_TIM"/>
</dbReference>
<dbReference type="GO" id="GO:0003824">
    <property type="term" value="F:catalytic activity"/>
    <property type="evidence" value="ECO:0007669"/>
    <property type="project" value="InterPro"/>
</dbReference>
<dbReference type="HOGENOM" id="CLU_009273_4_5_2"/>
<dbReference type="InterPro" id="IPR058240">
    <property type="entry name" value="rSAM_sf"/>
</dbReference>
<evidence type="ECO:0000256" key="1">
    <source>
        <dbReference type="ARBA" id="ARBA00001966"/>
    </source>
</evidence>
<gene>
    <name evidence="8" type="ORF">GAH_01733</name>
</gene>
<sequence>MFEGVVSIFSNATPYMGLVKVYFGNRVLRKKRPVIFAHMVTFRCNMRCHYCMYWKKSGEEVSLGEVVKMLKEASEEGLAIYTATGGEPLLRNDIEQIVSAARDYGFYTTLVTNGLLLKRRGLSGLDLLTVSLDTLDREKFARITGVNALNEVVDAIKWASERFRMNVNVVVHEENANEIFRLVEFADSLGIGITFEPVSSYFAGCASISPKTLRRTFAEILRLKRDYRCIWNTEGYLRLVMETQNFPCLPYFLLRVNPDGTVIAPCYEVDHVAVGNLTSQTLKSVVSSDAFIKSCEVGECGKCYLLCYVEPSMVFSSLRWAVKSIYGILKA</sequence>
<evidence type="ECO:0000313" key="8">
    <source>
        <dbReference type="EMBL" id="AKG90985.1"/>
    </source>
</evidence>
<dbReference type="InParanoid" id="A0A0F7IE75"/>
<evidence type="ECO:0000256" key="6">
    <source>
        <dbReference type="ARBA" id="ARBA00023014"/>
    </source>
</evidence>
<dbReference type="SFLD" id="SFLDS00029">
    <property type="entry name" value="Radical_SAM"/>
    <property type="match status" value="1"/>
</dbReference>
<dbReference type="GO" id="GO:0046872">
    <property type="term" value="F:metal ion binding"/>
    <property type="evidence" value="ECO:0007669"/>
    <property type="project" value="UniProtKB-KW"/>
</dbReference>
<dbReference type="InterPro" id="IPR007197">
    <property type="entry name" value="rSAM"/>
</dbReference>
<dbReference type="CDD" id="cd21109">
    <property type="entry name" value="SPASM"/>
    <property type="match status" value="1"/>
</dbReference>
<dbReference type="PROSITE" id="PS01305">
    <property type="entry name" value="MOAA_NIFB_PQQE"/>
    <property type="match status" value="1"/>
</dbReference>
<keyword evidence="4" id="KW-0479">Metal-binding</keyword>